<feature type="region of interest" description="Disordered" evidence="1">
    <location>
        <begin position="20"/>
        <end position="39"/>
    </location>
</feature>
<evidence type="ECO:0000256" key="1">
    <source>
        <dbReference type="SAM" id="MobiDB-lite"/>
    </source>
</evidence>
<proteinExistence type="predicted"/>
<evidence type="ECO:0000313" key="3">
    <source>
        <dbReference type="Proteomes" id="UP001054837"/>
    </source>
</evidence>
<name>A0AAV4RI62_9ARAC</name>
<dbReference type="EMBL" id="BPLQ01006336">
    <property type="protein sequence ID" value="GIY21679.1"/>
    <property type="molecule type" value="Genomic_DNA"/>
</dbReference>
<organism evidence="2 3">
    <name type="scientific">Caerostris darwini</name>
    <dbReference type="NCBI Taxonomy" id="1538125"/>
    <lineage>
        <taxon>Eukaryota</taxon>
        <taxon>Metazoa</taxon>
        <taxon>Ecdysozoa</taxon>
        <taxon>Arthropoda</taxon>
        <taxon>Chelicerata</taxon>
        <taxon>Arachnida</taxon>
        <taxon>Araneae</taxon>
        <taxon>Araneomorphae</taxon>
        <taxon>Entelegynae</taxon>
        <taxon>Araneoidea</taxon>
        <taxon>Araneidae</taxon>
        <taxon>Caerostris</taxon>
    </lineage>
</organism>
<dbReference type="AlphaFoldDB" id="A0AAV4RI62"/>
<evidence type="ECO:0000313" key="2">
    <source>
        <dbReference type="EMBL" id="GIY21679.1"/>
    </source>
</evidence>
<dbReference type="Proteomes" id="UP001054837">
    <property type="component" value="Unassembled WGS sequence"/>
</dbReference>
<accession>A0AAV4RI62</accession>
<sequence>MCPPGVVRLVIREGPTPRAESCNNLQIRQPPEMNQGEKERRRTFLIRTPNDIAFAVEVEVIKSGGGTVQHSQYCVPRRYLQAGFQTVY</sequence>
<protein>
    <submittedName>
        <fullName evidence="2">Uncharacterized protein</fullName>
    </submittedName>
</protein>
<keyword evidence="3" id="KW-1185">Reference proteome</keyword>
<gene>
    <name evidence="2" type="ORF">CDAR_124631</name>
</gene>
<reference evidence="2 3" key="1">
    <citation type="submission" date="2021-06" db="EMBL/GenBank/DDBJ databases">
        <title>Caerostris darwini draft genome.</title>
        <authorList>
            <person name="Kono N."/>
            <person name="Arakawa K."/>
        </authorList>
    </citation>
    <scope>NUCLEOTIDE SEQUENCE [LARGE SCALE GENOMIC DNA]</scope>
</reference>
<comment type="caution">
    <text evidence="2">The sequence shown here is derived from an EMBL/GenBank/DDBJ whole genome shotgun (WGS) entry which is preliminary data.</text>
</comment>